<feature type="compositionally biased region" description="Basic residues" evidence="1">
    <location>
        <begin position="1"/>
        <end position="12"/>
    </location>
</feature>
<evidence type="ECO:0000256" key="1">
    <source>
        <dbReference type="SAM" id="MobiDB-lite"/>
    </source>
</evidence>
<reference evidence="2 3" key="1">
    <citation type="submission" date="2019-07" db="EMBL/GenBank/DDBJ databases">
        <title>R&amp;d 2014.</title>
        <authorList>
            <person name="Klenk H.-P."/>
        </authorList>
    </citation>
    <scope>NUCLEOTIDE SEQUENCE [LARGE SCALE GENOMIC DNA]</scope>
    <source>
        <strain evidence="2 3">DSM 43868</strain>
    </source>
</reference>
<comment type="caution">
    <text evidence="2">The sequence shown here is derived from an EMBL/GenBank/DDBJ whole genome shotgun (WGS) entry which is preliminary data.</text>
</comment>
<dbReference type="Proteomes" id="UP000319825">
    <property type="component" value="Unassembled WGS sequence"/>
</dbReference>
<feature type="region of interest" description="Disordered" evidence="1">
    <location>
        <begin position="1"/>
        <end position="75"/>
    </location>
</feature>
<feature type="compositionally biased region" description="Low complexity" evidence="1">
    <location>
        <begin position="13"/>
        <end position="25"/>
    </location>
</feature>
<feature type="compositionally biased region" description="Basic and acidic residues" evidence="1">
    <location>
        <begin position="26"/>
        <end position="42"/>
    </location>
</feature>
<organism evidence="2 3">
    <name type="scientific">Micromonospora olivasterospora</name>
    <dbReference type="NCBI Taxonomy" id="1880"/>
    <lineage>
        <taxon>Bacteria</taxon>
        <taxon>Bacillati</taxon>
        <taxon>Actinomycetota</taxon>
        <taxon>Actinomycetes</taxon>
        <taxon>Micromonosporales</taxon>
        <taxon>Micromonosporaceae</taxon>
        <taxon>Micromonospora</taxon>
    </lineage>
</organism>
<evidence type="ECO:0000313" key="2">
    <source>
        <dbReference type="EMBL" id="TWH69745.1"/>
    </source>
</evidence>
<protein>
    <submittedName>
        <fullName evidence="2">Uncharacterized protein</fullName>
    </submittedName>
</protein>
<evidence type="ECO:0000313" key="3">
    <source>
        <dbReference type="Proteomes" id="UP000319825"/>
    </source>
</evidence>
<proteinExistence type="predicted"/>
<keyword evidence="3" id="KW-1185">Reference proteome</keyword>
<dbReference type="EMBL" id="VLKE01000001">
    <property type="protein sequence ID" value="TWH69745.1"/>
    <property type="molecule type" value="Genomic_DNA"/>
</dbReference>
<name>A0A562IG82_MICOL</name>
<sequence length="165" mass="16995">MGGGGPRRRRGRTTAPPAGPVAAAPDPDRIVSTDARATDARATDAPSSAVGAGSGVGTDAIFGGDERMPVNPTTTFPASGTVLTANLVYVQHDATGGQDGSPIFYRPDPEDLCPLPPRPPWPWPWALRTVLGILSSGPSGGGPGAVNNIGTRITRAAYNNLMLWR</sequence>
<gene>
    <name evidence="2" type="ORF">JD77_04759</name>
</gene>
<accession>A0A562IG82</accession>
<dbReference type="OrthoDB" id="1855925at2"/>
<dbReference type="AlphaFoldDB" id="A0A562IG82"/>